<feature type="disulfide bond" evidence="19">
    <location>
        <begin position="467"/>
        <end position="476"/>
    </location>
</feature>
<dbReference type="PANTHER" id="PTHR10574">
    <property type="entry name" value="NETRIN/LAMININ-RELATED"/>
    <property type="match status" value="1"/>
</dbReference>
<dbReference type="InterPro" id="IPR002049">
    <property type="entry name" value="LE_dom"/>
</dbReference>
<dbReference type="GO" id="GO:0005576">
    <property type="term" value="C:extracellular region"/>
    <property type="evidence" value="ECO:0007669"/>
    <property type="project" value="UniProtKB-SubCell"/>
</dbReference>
<feature type="disulfide bond" evidence="19">
    <location>
        <begin position="647"/>
        <end position="656"/>
    </location>
</feature>
<feature type="disulfide bond" evidence="19">
    <location>
        <begin position="346"/>
        <end position="363"/>
    </location>
</feature>
<dbReference type="InterPro" id="IPR050440">
    <property type="entry name" value="Laminin/Netrin_ECM"/>
</dbReference>
<feature type="domain" description="Fibronectin type-III" evidence="21">
    <location>
        <begin position="989"/>
        <end position="1087"/>
    </location>
</feature>
<evidence type="ECO:0000256" key="7">
    <source>
        <dbReference type="ARBA" id="ARBA00022737"/>
    </source>
</evidence>
<comment type="caution">
    <text evidence="19">Lacks conserved residue(s) required for the propagation of feature annotation.</text>
</comment>
<evidence type="ECO:0000256" key="19">
    <source>
        <dbReference type="PROSITE-ProRule" id="PRU00460"/>
    </source>
</evidence>
<keyword evidence="9" id="KW-1133">Transmembrane helix</keyword>
<dbReference type="CDD" id="cd00110">
    <property type="entry name" value="LamG"/>
    <property type="match status" value="1"/>
</dbReference>
<feature type="disulfide bond" evidence="19">
    <location>
        <begin position="365"/>
        <end position="374"/>
    </location>
</feature>
<feature type="disulfide bond" evidence="19">
    <location>
        <begin position="628"/>
        <end position="645"/>
    </location>
</feature>
<comment type="subcellular location">
    <subcellularLocation>
        <location evidence="16">Cell projection</location>
        <location evidence="16">Stereocilium membrane</location>
        <topology evidence="16">Single-pass type I membrane protein</topology>
    </subcellularLocation>
    <subcellularLocation>
        <location evidence="1">Secreted</location>
    </subcellularLocation>
</comment>
<comment type="caution">
    <text evidence="22">The sequence shown here is derived from an EMBL/GenBank/DDBJ whole genome shotgun (WGS) entry which is preliminary data.</text>
</comment>
<dbReference type="InterPro" id="IPR003961">
    <property type="entry name" value="FN3_dom"/>
</dbReference>
<dbReference type="Gene3D" id="2.60.40.10">
    <property type="entry name" value="Immunoglobulins"/>
    <property type="match status" value="5"/>
</dbReference>
<reference evidence="22 23" key="1">
    <citation type="journal article" date="2023" name="J. Hered.">
        <title>Chromosome-level genome of the wood stork (Mycteria americana) provides insight into avian chromosome evolution.</title>
        <authorList>
            <person name="Flamio R. Jr."/>
            <person name="Ramstad K.M."/>
        </authorList>
    </citation>
    <scope>NUCLEOTIDE SEQUENCE [LARGE SCALE GENOMIC DNA]</scope>
    <source>
        <strain evidence="22">JAX WOST 10</strain>
    </source>
</reference>
<dbReference type="InterPro" id="IPR036116">
    <property type="entry name" value="FN3_sf"/>
</dbReference>
<feature type="domain" description="Laminin EGF-like" evidence="20">
    <location>
        <begin position="344"/>
        <end position="391"/>
    </location>
</feature>
<feature type="disulfide bond" evidence="19">
    <location>
        <begin position="626"/>
        <end position="638"/>
    </location>
</feature>
<dbReference type="PROSITE" id="PS01248">
    <property type="entry name" value="EGF_LAM_1"/>
    <property type="match status" value="2"/>
</dbReference>
<evidence type="ECO:0000259" key="20">
    <source>
        <dbReference type="PROSITE" id="PS50027"/>
    </source>
</evidence>
<dbReference type="PROSITE" id="PS50853">
    <property type="entry name" value="FN3"/>
    <property type="match status" value="4"/>
</dbReference>
<evidence type="ECO:0000256" key="1">
    <source>
        <dbReference type="ARBA" id="ARBA00004613"/>
    </source>
</evidence>
<dbReference type="Pfam" id="PF00053">
    <property type="entry name" value="EGF_laminin"/>
    <property type="match status" value="7"/>
</dbReference>
<evidence type="ECO:0000256" key="11">
    <source>
        <dbReference type="ARBA" id="ARBA00023157"/>
    </source>
</evidence>
<gene>
    <name evidence="22" type="ORF">QYF61_002194</name>
</gene>
<dbReference type="GO" id="GO:0045494">
    <property type="term" value="P:photoreceptor cell maintenance"/>
    <property type="evidence" value="ECO:0007669"/>
    <property type="project" value="UniProtKB-ARBA"/>
</dbReference>
<evidence type="ECO:0000256" key="18">
    <source>
        <dbReference type="ARBA" id="ARBA00072076"/>
    </source>
</evidence>
<dbReference type="FunFam" id="2.10.25.10:FF:000224">
    <property type="entry name" value="Usherin"/>
    <property type="match status" value="1"/>
</dbReference>
<dbReference type="Gene3D" id="2.10.25.10">
    <property type="entry name" value="Laminin"/>
    <property type="match status" value="7"/>
</dbReference>
<evidence type="ECO:0000259" key="21">
    <source>
        <dbReference type="PROSITE" id="PS50853"/>
    </source>
</evidence>
<feature type="non-terminal residue" evidence="22">
    <location>
        <position position="1297"/>
    </location>
</feature>
<keyword evidence="4" id="KW-0716">Sensory transduction</keyword>
<keyword evidence="3" id="KW-0964">Secreted</keyword>
<evidence type="ECO:0000256" key="3">
    <source>
        <dbReference type="ARBA" id="ARBA00022525"/>
    </source>
</evidence>
<proteinExistence type="predicted"/>
<dbReference type="PROSITE" id="PS50027">
    <property type="entry name" value="EGF_LAM_2"/>
    <property type="match status" value="5"/>
</dbReference>
<feature type="domain" description="Laminin EGF-like" evidence="20">
    <location>
        <begin position="626"/>
        <end position="676"/>
    </location>
</feature>
<protein>
    <recommendedName>
        <fullName evidence="18">Usherin</fullName>
    </recommendedName>
</protein>
<dbReference type="FunFam" id="2.60.40.10:FF:001052">
    <property type="entry name" value="Usherin"/>
    <property type="match status" value="1"/>
</dbReference>
<feature type="domain" description="Laminin EGF-like" evidence="20">
    <location>
        <begin position="444"/>
        <end position="496"/>
    </location>
</feature>
<accession>A0AAN7NEM5</accession>
<evidence type="ECO:0000256" key="4">
    <source>
        <dbReference type="ARBA" id="ARBA00022606"/>
    </source>
</evidence>
<dbReference type="GO" id="GO:0060171">
    <property type="term" value="C:stereocilium membrane"/>
    <property type="evidence" value="ECO:0007669"/>
    <property type="project" value="UniProtKB-SubCell"/>
</dbReference>
<dbReference type="Proteomes" id="UP001333110">
    <property type="component" value="Unassembled WGS sequence"/>
</dbReference>
<dbReference type="Gene3D" id="2.60.120.200">
    <property type="match status" value="1"/>
</dbReference>
<dbReference type="GO" id="GO:0005518">
    <property type="term" value="F:collagen binding"/>
    <property type="evidence" value="ECO:0007669"/>
    <property type="project" value="UniProtKB-ARBA"/>
</dbReference>
<dbReference type="GO" id="GO:0009887">
    <property type="term" value="P:animal organ morphogenesis"/>
    <property type="evidence" value="ECO:0007669"/>
    <property type="project" value="TreeGrafter"/>
</dbReference>
<feature type="domain" description="Fibronectin type-III" evidence="21">
    <location>
        <begin position="866"/>
        <end position="985"/>
    </location>
</feature>
<keyword evidence="7" id="KW-0677">Repeat</keyword>
<evidence type="ECO:0000256" key="12">
    <source>
        <dbReference type="ARBA" id="ARBA00023180"/>
    </source>
</evidence>
<dbReference type="FunFam" id="2.10.25.10:FF:000330">
    <property type="entry name" value="usherin"/>
    <property type="match status" value="1"/>
</dbReference>
<keyword evidence="8" id="KW-1009">Hearing</keyword>
<keyword evidence="14 19" id="KW-0424">Laminin EGF-like domain</keyword>
<sequence length="1297" mass="143106">MLYSLHLSDDLINWIVNGWMEKTYLLSVDTKNKDMQQVGRNDTTNDRVLRLDAEAHPLYYINDDDIGTTWISSVFANTAGLDHGVSITIDLQNGQYQNNILTDGNKCDRCLPLYNDKPFRPGDQVHAYNCKPCQCYSHAVSCHYDLAMDPFPQEHYRGSGGVCDNCQHNTAGRNCELCKDFHYRQAGADLSASDVCKPCDCYATGTKNKSLLCDNRFEIEIAFQERFNLAQDARHILSDHGPGIKKDASAPSKQQRYPFRELEASVIVRDMCLADNAISARKDSTIYNSQTLMAAVPATVIPLGQSMEILPVTKIQASASLRCDSCNFGFKALRYSNEDGCEPCWCNSHGSVNQFCNPLSGQCNCKERVKGLHCDTCMDNFYGLDVTGCKACECNVAGSFSGTVCDAKTGQCACKPNIGGRQCDECLDGYHKVQENHSFVCLPCNCDKAGTVNGSLLCDKSTGQCPCKDGVAGLQCSQCMLHMYNLSKSSLLGCQRCDCDALGTLAGTVCDHISGQCVCLPQRQGRRCNECKPVLFDLLTLYSSHLIRDRQRSDVKASRVSFYFSPSSDTGCLPCLCHIAGSVNQTCDKLTGQCICQDASVTGQTCERCKELYFGFDSVTGRCQHCNCHPAGAINGTCHLVTGQCVCKQFVTGLKCDNCVPDASNLDVHNRFGCSKTPFQQPPPTGEVLGSSVISLSWSSPDSPNSNRLTYQLYRDEAEIYTAEDYYPYSVQTFTDTMLSPYTFYSYYIQASNVHGFTRSASVTYRTKSGMPTGSLHLNPIFPVSHHSVLLYWTSLSNDSGPIEKYILTCTSLVDLQPCGQYEGLKTSAIIWNLIPFTKYVFSVQACTSGGCLKSQPVTVITAQAPPEVLHPPMVETISSTELAVEWSPPEKPNGIIIRYELYMRKKLKPAGNFLPPEIRIFQSSGWLSPQPVMESPNENALAPPQTSTTVTDLEPFTEYEFYVLAVNMAGSIPSDWISGRTGEAVFMPPPSVFPLSPYSLNVSWEKPEDNLARGEVMGYSISLITEQRFLPPFSQVLHIAEAHELSYVATGLKPYRTYNFTVTLCNQIGCVTSEPGKGQTLAAAPRKLSAPHIEGINSTTVKINWNEPEELNGPSPTYQVERMDSSLATLSTEVMKGIRFPGNGYYRFASSTLPVNTYFTATSGSTIIGENVGLFVGGLPQGYTIVRKDVGMKMIVQKGFVGCLSDIFLKKVHTPYENWESLNWQDAEEQNNVYHNWEGCPIVLSEGAHFLGKGFLELSSGVFSGGLEFEISFEFRTDQLNGLLLFVYNKDGPDYL</sequence>
<dbReference type="FunFam" id="2.60.40.10:FF:001085">
    <property type="entry name" value="Usherin"/>
    <property type="match status" value="1"/>
</dbReference>
<evidence type="ECO:0000313" key="22">
    <source>
        <dbReference type="EMBL" id="KAK4823449.1"/>
    </source>
</evidence>
<dbReference type="SUPFAM" id="SSF57196">
    <property type="entry name" value="EGF/Laminin"/>
    <property type="match status" value="7"/>
</dbReference>
<feature type="disulfide bond" evidence="19">
    <location>
        <begin position="414"/>
        <end position="423"/>
    </location>
</feature>
<dbReference type="CDD" id="cd00055">
    <property type="entry name" value="EGF_Lam"/>
    <property type="match status" value="7"/>
</dbReference>
<dbReference type="InterPro" id="IPR013783">
    <property type="entry name" value="Ig-like_fold"/>
</dbReference>
<evidence type="ECO:0000313" key="23">
    <source>
        <dbReference type="Proteomes" id="UP001333110"/>
    </source>
</evidence>
<dbReference type="EMBL" id="JAUNZN010000003">
    <property type="protein sequence ID" value="KAK4823449.1"/>
    <property type="molecule type" value="Genomic_DNA"/>
</dbReference>
<dbReference type="GO" id="GO:0007605">
    <property type="term" value="P:sensory perception of sound"/>
    <property type="evidence" value="ECO:0007669"/>
    <property type="project" value="UniProtKB-KW"/>
</dbReference>
<dbReference type="FunFam" id="2.10.25.10:FF:000313">
    <property type="entry name" value="Usherin"/>
    <property type="match status" value="1"/>
</dbReference>
<dbReference type="GO" id="GO:0007601">
    <property type="term" value="P:visual perception"/>
    <property type="evidence" value="ECO:0007669"/>
    <property type="project" value="UniProtKB-KW"/>
</dbReference>
<dbReference type="PRINTS" id="PR00011">
    <property type="entry name" value="EGFLAMININ"/>
</dbReference>
<feature type="disulfide bond" evidence="19">
    <location>
        <begin position="577"/>
        <end position="594"/>
    </location>
</feature>
<keyword evidence="11 19" id="KW-1015">Disulfide bond</keyword>
<dbReference type="FunFam" id="2.10.25.10:FF:000090">
    <property type="entry name" value="laminin subunit alpha"/>
    <property type="match status" value="3"/>
</dbReference>
<feature type="disulfide bond" evidence="19">
    <location>
        <begin position="609"/>
        <end position="623"/>
    </location>
</feature>
<dbReference type="FunFam" id="2.10.25.10:FF:000094">
    <property type="entry name" value="Laminin subunit alpha-2"/>
    <property type="match status" value="1"/>
</dbReference>
<dbReference type="InterPro" id="IPR013320">
    <property type="entry name" value="ConA-like_dom_sf"/>
</dbReference>
<dbReference type="SUPFAM" id="SSF49265">
    <property type="entry name" value="Fibronectin type III"/>
    <property type="match status" value="3"/>
</dbReference>
<dbReference type="PANTHER" id="PTHR10574:SF274">
    <property type="entry name" value="USHERIN"/>
    <property type="match status" value="1"/>
</dbReference>
<feature type="domain" description="Fibronectin type-III" evidence="21">
    <location>
        <begin position="772"/>
        <end position="865"/>
    </location>
</feature>
<organism evidence="22 23">
    <name type="scientific">Mycteria americana</name>
    <name type="common">Wood stork</name>
    <dbReference type="NCBI Taxonomy" id="33587"/>
    <lineage>
        <taxon>Eukaryota</taxon>
        <taxon>Metazoa</taxon>
        <taxon>Chordata</taxon>
        <taxon>Craniata</taxon>
        <taxon>Vertebrata</taxon>
        <taxon>Euteleostomi</taxon>
        <taxon>Archelosauria</taxon>
        <taxon>Archosauria</taxon>
        <taxon>Dinosauria</taxon>
        <taxon>Saurischia</taxon>
        <taxon>Theropoda</taxon>
        <taxon>Coelurosauria</taxon>
        <taxon>Aves</taxon>
        <taxon>Neognathae</taxon>
        <taxon>Neoaves</taxon>
        <taxon>Aequornithes</taxon>
        <taxon>Ciconiiformes</taxon>
        <taxon>Ciconiidae</taxon>
        <taxon>Mycteria</taxon>
    </lineage>
</organism>
<keyword evidence="5" id="KW-0812">Transmembrane</keyword>
<dbReference type="FunFam" id="2.60.40.10:FF:001882">
    <property type="entry name" value="Usherin"/>
    <property type="match status" value="1"/>
</dbReference>
<evidence type="ECO:0000256" key="14">
    <source>
        <dbReference type="ARBA" id="ARBA00023292"/>
    </source>
</evidence>
<dbReference type="SMART" id="SM00060">
    <property type="entry name" value="FN3"/>
    <property type="match status" value="4"/>
</dbReference>
<evidence type="ECO:0000256" key="2">
    <source>
        <dbReference type="ARBA" id="ARBA00022475"/>
    </source>
</evidence>
<feature type="domain" description="Laminin EGF-like" evidence="20">
    <location>
        <begin position="575"/>
        <end position="625"/>
    </location>
</feature>
<dbReference type="GO" id="GO:0009888">
    <property type="term" value="P:tissue development"/>
    <property type="evidence" value="ECO:0007669"/>
    <property type="project" value="TreeGrafter"/>
</dbReference>
<evidence type="ECO:0000256" key="16">
    <source>
        <dbReference type="ARBA" id="ARBA00060418"/>
    </source>
</evidence>
<evidence type="ECO:0000256" key="17">
    <source>
        <dbReference type="ARBA" id="ARBA00065195"/>
    </source>
</evidence>
<keyword evidence="12" id="KW-0325">Glycoprotein</keyword>
<evidence type="ECO:0000256" key="15">
    <source>
        <dbReference type="ARBA" id="ARBA00023305"/>
    </source>
</evidence>
<keyword evidence="23" id="KW-1185">Reference proteome</keyword>
<feature type="domain" description="Fibronectin type-III" evidence="21">
    <location>
        <begin position="682"/>
        <end position="770"/>
    </location>
</feature>
<keyword evidence="6" id="KW-0732">Signal</keyword>
<feature type="disulfide bond" evidence="19">
    <location>
        <begin position="575"/>
        <end position="587"/>
    </location>
</feature>
<keyword evidence="10" id="KW-0472">Membrane</keyword>
<evidence type="ECO:0000256" key="8">
    <source>
        <dbReference type="ARBA" id="ARBA00022740"/>
    </source>
</evidence>
<dbReference type="SMART" id="SM00180">
    <property type="entry name" value="EGF_Lam"/>
    <property type="match status" value="7"/>
</dbReference>
<evidence type="ECO:0000256" key="6">
    <source>
        <dbReference type="ARBA" id="ARBA00022729"/>
    </source>
</evidence>
<feature type="disulfide bond" evidence="19">
    <location>
        <begin position="344"/>
        <end position="356"/>
    </location>
</feature>
<name>A0AAN7NEM5_MYCAM</name>
<evidence type="ECO:0000256" key="9">
    <source>
        <dbReference type="ARBA" id="ARBA00022989"/>
    </source>
</evidence>
<feature type="domain" description="Laminin EGF-like" evidence="20">
    <location>
        <begin position="392"/>
        <end position="443"/>
    </location>
</feature>
<keyword evidence="13" id="KW-0966">Cell projection</keyword>
<evidence type="ECO:0000256" key="10">
    <source>
        <dbReference type="ARBA" id="ARBA00023136"/>
    </source>
</evidence>
<dbReference type="Pfam" id="PF00041">
    <property type="entry name" value="fn3"/>
    <property type="match status" value="3"/>
</dbReference>
<comment type="subunit">
    <text evidence="17">Interacts with collagen IV and fibronectin via its laminin EGF-like domains. Interaction with collagen may be required for stable integration into the basement membrane. Interacts with NINL. Interacts with USH1C. Component of USH2 complex, composed of ADGRV1, PDZD7, USH2A and WHRN. Interacts with ADGRV1/MASS1 (via N-terminal PDZ domain). Interacts (via the cytoplasmic region) with WHRN. Interacts (via the cytoplasmic region) with PDZD7. Interacts (via the cytoplasmic region) with VEZT and MYO7A (via MyTH4-FERM domains); the interaction associates VEZT with the USH2 complex at the stereocilia base.</text>
</comment>
<dbReference type="CDD" id="cd00063">
    <property type="entry name" value="FN3"/>
    <property type="match status" value="3"/>
</dbReference>
<dbReference type="SUPFAM" id="SSF49899">
    <property type="entry name" value="Concanavalin A-like lectins/glucanases"/>
    <property type="match status" value="1"/>
</dbReference>
<evidence type="ECO:0000256" key="13">
    <source>
        <dbReference type="ARBA" id="ARBA00023273"/>
    </source>
</evidence>
<evidence type="ECO:0000256" key="5">
    <source>
        <dbReference type="ARBA" id="ARBA00022692"/>
    </source>
</evidence>
<dbReference type="InterPro" id="IPR001791">
    <property type="entry name" value="Laminin_G"/>
</dbReference>
<keyword evidence="2" id="KW-1003">Cell membrane</keyword>
<keyword evidence="15" id="KW-0844">Vision</keyword>